<feature type="chain" id="PRO_5045714148" description="Repetin" evidence="1">
    <location>
        <begin position="24"/>
        <end position="173"/>
    </location>
</feature>
<proteinExistence type="predicted"/>
<keyword evidence="3" id="KW-1185">Reference proteome</keyword>
<dbReference type="EMBL" id="BAABAL010000019">
    <property type="protein sequence ID" value="GAA4028992.1"/>
    <property type="molecule type" value="Genomic_DNA"/>
</dbReference>
<sequence length="173" mass="17496">MKLVAGALAIMLASVVTAGVASAAPAEPEGSLVGSAGGKLPKSFGPLGGDPVRFTVDAKGPAGGGGGTFHVVHTKPDGTAHAEFSGRVDCLIAAHGQAVMTGIVEREALPGLPPGSTIIGKRIGLSVADQGRRGDRIGWSWATGGFQENTLPCTSTVPFFTTTHGDYKIRSTF</sequence>
<gene>
    <name evidence="2" type="ORF">GCM10022247_62560</name>
</gene>
<feature type="signal peptide" evidence="1">
    <location>
        <begin position="1"/>
        <end position="23"/>
    </location>
</feature>
<evidence type="ECO:0000313" key="2">
    <source>
        <dbReference type="EMBL" id="GAA4028992.1"/>
    </source>
</evidence>
<evidence type="ECO:0008006" key="4">
    <source>
        <dbReference type="Google" id="ProtNLM"/>
    </source>
</evidence>
<name>A0ABP7TNS5_9PSEU</name>
<organism evidence="2 3">
    <name type="scientific">Allokutzneria multivorans</name>
    <dbReference type="NCBI Taxonomy" id="1142134"/>
    <lineage>
        <taxon>Bacteria</taxon>
        <taxon>Bacillati</taxon>
        <taxon>Actinomycetota</taxon>
        <taxon>Actinomycetes</taxon>
        <taxon>Pseudonocardiales</taxon>
        <taxon>Pseudonocardiaceae</taxon>
        <taxon>Allokutzneria</taxon>
    </lineage>
</organism>
<keyword evidence="1" id="KW-0732">Signal</keyword>
<reference evidence="3" key="1">
    <citation type="journal article" date="2019" name="Int. J. Syst. Evol. Microbiol.">
        <title>The Global Catalogue of Microorganisms (GCM) 10K type strain sequencing project: providing services to taxonomists for standard genome sequencing and annotation.</title>
        <authorList>
            <consortium name="The Broad Institute Genomics Platform"/>
            <consortium name="The Broad Institute Genome Sequencing Center for Infectious Disease"/>
            <person name="Wu L."/>
            <person name="Ma J."/>
        </authorList>
    </citation>
    <scope>NUCLEOTIDE SEQUENCE [LARGE SCALE GENOMIC DNA]</scope>
    <source>
        <strain evidence="3">JCM 17342</strain>
    </source>
</reference>
<comment type="caution">
    <text evidence="2">The sequence shown here is derived from an EMBL/GenBank/DDBJ whole genome shotgun (WGS) entry which is preliminary data.</text>
</comment>
<evidence type="ECO:0000313" key="3">
    <source>
        <dbReference type="Proteomes" id="UP001501747"/>
    </source>
</evidence>
<dbReference type="Proteomes" id="UP001501747">
    <property type="component" value="Unassembled WGS sequence"/>
</dbReference>
<accession>A0ABP7TNS5</accession>
<dbReference type="RefSeq" id="WP_344882756.1">
    <property type="nucleotide sequence ID" value="NZ_BAABAL010000019.1"/>
</dbReference>
<protein>
    <recommendedName>
        <fullName evidence="4">Repetin</fullName>
    </recommendedName>
</protein>
<evidence type="ECO:0000256" key="1">
    <source>
        <dbReference type="SAM" id="SignalP"/>
    </source>
</evidence>